<dbReference type="GO" id="GO:0001868">
    <property type="term" value="P:regulation of complement activation, lectin pathway"/>
    <property type="evidence" value="ECO:0007669"/>
    <property type="project" value="UniProtKB-ARBA"/>
</dbReference>
<evidence type="ECO:0000256" key="2">
    <source>
        <dbReference type="ARBA" id="ARBA00010147"/>
    </source>
</evidence>
<dbReference type="Gene3D" id="2.60.120.260">
    <property type="entry name" value="Galactose-binding domain-like"/>
    <property type="match status" value="3"/>
</dbReference>
<protein>
    <recommendedName>
        <fullName evidence="8">Fucolectin tachylectin-4 pentraxin-1 domain-containing protein</fullName>
    </recommendedName>
</protein>
<evidence type="ECO:0000256" key="4">
    <source>
        <dbReference type="ARBA" id="ARBA00022723"/>
    </source>
</evidence>
<dbReference type="GeneTree" id="ENSGT01060000248575"/>
<dbReference type="InterPro" id="IPR008979">
    <property type="entry name" value="Galactose-bd-like_sf"/>
</dbReference>
<evidence type="ECO:0000256" key="1">
    <source>
        <dbReference type="ARBA" id="ARBA00002219"/>
    </source>
</evidence>
<evidence type="ECO:0000313" key="10">
    <source>
        <dbReference type="Proteomes" id="UP000008672"/>
    </source>
</evidence>
<keyword evidence="10" id="KW-1185">Reference proteome</keyword>
<evidence type="ECO:0000256" key="3">
    <source>
        <dbReference type="ARBA" id="ARBA00011233"/>
    </source>
</evidence>
<dbReference type="InterPro" id="IPR006585">
    <property type="entry name" value="FTP1"/>
</dbReference>
<dbReference type="SUPFAM" id="SSF49785">
    <property type="entry name" value="Galactose-binding domain-like"/>
    <property type="match status" value="3"/>
</dbReference>
<dbReference type="InterPro" id="IPR051941">
    <property type="entry name" value="BG_Antigen-Binding_Lectin"/>
</dbReference>
<dbReference type="PANTHER" id="PTHR45713">
    <property type="entry name" value="FTP DOMAIN-CONTAINING PROTEIN"/>
    <property type="match status" value="1"/>
</dbReference>
<accession>H3ARU5</accession>
<dbReference type="PANTHER" id="PTHR45713:SF6">
    <property type="entry name" value="F5_8 TYPE C DOMAIN-CONTAINING PROTEIN"/>
    <property type="match status" value="1"/>
</dbReference>
<dbReference type="AlphaFoldDB" id="H3ARU5"/>
<evidence type="ECO:0000259" key="8">
    <source>
        <dbReference type="SMART" id="SM00607"/>
    </source>
</evidence>
<reference evidence="9" key="3">
    <citation type="submission" date="2025-09" db="UniProtKB">
        <authorList>
            <consortium name="Ensembl"/>
        </authorList>
    </citation>
    <scope>IDENTIFICATION</scope>
</reference>
<dbReference type="EMBL" id="AFYH01155627">
    <property type="status" value="NOT_ANNOTATED_CDS"/>
    <property type="molecule type" value="Genomic_DNA"/>
</dbReference>
<keyword evidence="6" id="KW-0106">Calcium</keyword>
<feature type="domain" description="Fucolectin tachylectin-4 pentraxin-1" evidence="8">
    <location>
        <begin position="1"/>
        <end position="145"/>
    </location>
</feature>
<comment type="subunit">
    <text evidence="3">Homotrimer.</text>
</comment>
<reference evidence="10" key="1">
    <citation type="submission" date="2011-08" db="EMBL/GenBank/DDBJ databases">
        <title>The draft genome of Latimeria chalumnae.</title>
        <authorList>
            <person name="Di Palma F."/>
            <person name="Alfoldi J."/>
            <person name="Johnson J."/>
            <person name="Berlin A."/>
            <person name="Gnerre S."/>
            <person name="Jaffe D."/>
            <person name="MacCallum I."/>
            <person name="Young S."/>
            <person name="Walker B.J."/>
            <person name="Lander E."/>
            <person name="Lindblad-Toh K."/>
        </authorList>
    </citation>
    <scope>NUCLEOTIDE SEQUENCE [LARGE SCALE GENOMIC DNA]</scope>
    <source>
        <strain evidence="10">Wild caught</strain>
    </source>
</reference>
<keyword evidence="7" id="KW-1015">Disulfide bond</keyword>
<proteinExistence type="inferred from homology"/>
<dbReference type="GO" id="GO:0042806">
    <property type="term" value="F:fucose binding"/>
    <property type="evidence" value="ECO:0007669"/>
    <property type="project" value="UniProtKB-ARBA"/>
</dbReference>
<dbReference type="OMA" id="QQCFYRT"/>
<dbReference type="EMBL" id="AFYH01155629">
    <property type="status" value="NOT_ANNOTATED_CDS"/>
    <property type="molecule type" value="Genomic_DNA"/>
</dbReference>
<reference evidence="9" key="2">
    <citation type="submission" date="2025-08" db="UniProtKB">
        <authorList>
            <consortium name="Ensembl"/>
        </authorList>
    </citation>
    <scope>IDENTIFICATION</scope>
</reference>
<dbReference type="HOGENOM" id="CLU_036681_0_0_1"/>
<dbReference type="EMBL" id="AFYH01155630">
    <property type="status" value="NOT_ANNOTATED_CDS"/>
    <property type="molecule type" value="Genomic_DNA"/>
</dbReference>
<dbReference type="Pfam" id="PF22633">
    <property type="entry name" value="F5_F8_type_C_2"/>
    <property type="match status" value="3"/>
</dbReference>
<feature type="domain" description="Fucolectin tachylectin-4 pentraxin-1" evidence="8">
    <location>
        <begin position="297"/>
        <end position="441"/>
    </location>
</feature>
<name>H3ARU5_LATCH</name>
<keyword evidence="4" id="KW-0479">Metal-binding</keyword>
<dbReference type="GO" id="GO:0046872">
    <property type="term" value="F:metal ion binding"/>
    <property type="evidence" value="ECO:0007669"/>
    <property type="project" value="UniProtKB-KW"/>
</dbReference>
<dbReference type="SMART" id="SM00607">
    <property type="entry name" value="FTP"/>
    <property type="match status" value="3"/>
</dbReference>
<evidence type="ECO:0000256" key="5">
    <source>
        <dbReference type="ARBA" id="ARBA00022734"/>
    </source>
</evidence>
<dbReference type="Proteomes" id="UP000008672">
    <property type="component" value="Unassembled WGS sequence"/>
</dbReference>
<dbReference type="eggNOG" id="ENOG502QQVA">
    <property type="taxonomic scope" value="Eukaryota"/>
</dbReference>
<dbReference type="Ensembl" id="ENSLACT00000012459.1">
    <property type="protein sequence ID" value="ENSLACP00000012366.1"/>
    <property type="gene ID" value="ENSLACG00000010887.1"/>
</dbReference>
<keyword evidence="5" id="KW-0430">Lectin</keyword>
<comment type="function">
    <text evidence="1">Acts as a defensive agent. Recognizes blood group fucosylated oligosaccharides including A, B, H and Lewis B-type antigens. Does not recognize Lewis A antigen and has low affinity for monovalent haptens.</text>
</comment>
<feature type="domain" description="Fucolectin tachylectin-4 pentraxin-1" evidence="8">
    <location>
        <begin position="150"/>
        <end position="294"/>
    </location>
</feature>
<evidence type="ECO:0000313" key="9">
    <source>
        <dbReference type="Ensembl" id="ENSLACP00000012366.1"/>
    </source>
</evidence>
<evidence type="ECO:0000256" key="7">
    <source>
        <dbReference type="ARBA" id="ARBA00023157"/>
    </source>
</evidence>
<dbReference type="EMBL" id="AFYH01155626">
    <property type="status" value="NOT_ANNOTATED_CDS"/>
    <property type="molecule type" value="Genomic_DNA"/>
</dbReference>
<dbReference type="EMBL" id="AFYH01155628">
    <property type="status" value="NOT_ANNOTATED_CDS"/>
    <property type="molecule type" value="Genomic_DNA"/>
</dbReference>
<dbReference type="GO" id="GO:0010185">
    <property type="term" value="P:regulation of cellular defense response"/>
    <property type="evidence" value="ECO:0007669"/>
    <property type="project" value="UniProtKB-ARBA"/>
</dbReference>
<organism evidence="9 10">
    <name type="scientific">Latimeria chalumnae</name>
    <name type="common">Coelacanth</name>
    <dbReference type="NCBI Taxonomy" id="7897"/>
    <lineage>
        <taxon>Eukaryota</taxon>
        <taxon>Metazoa</taxon>
        <taxon>Chordata</taxon>
        <taxon>Craniata</taxon>
        <taxon>Vertebrata</taxon>
        <taxon>Euteleostomi</taxon>
        <taxon>Coelacanthiformes</taxon>
        <taxon>Coelacanthidae</taxon>
        <taxon>Latimeria</taxon>
    </lineage>
</organism>
<dbReference type="InParanoid" id="H3ARU5"/>
<evidence type="ECO:0000256" key="6">
    <source>
        <dbReference type="ARBA" id="ARBA00022837"/>
    </source>
</evidence>
<sequence length="442" mass="48982">NMALMGTATQSSLYGSIGVAQLAIDGNNDSNYRARSCTRTKYEKDPWWRLDLKDSRAVIKVVLTTRSDCCTSRMKGVQIRVGDSLENEGRNNFQCTPEKSVDSPEVTMRFCCNGVAGRYVTVFTLNRKNFLSICELEVFGYGSCVQFPGEKNVALTSEVMQSSLNDMKGIPEHAIDGNRKSHYSSLSCLYTQKEQDPWFRIDLREMHKVSAVTITNRADCCWNNLKGAEIHIGNSLKKKGLKNPMCAKINKTSPGYTESFCCDGMLGRFVTINIPGRQDFLTLCEVEVFGIPVPYPKINIALQGKAYQSSDYLTLGGAEHAIDGNSDGNYNGGRSCTHTTSSTNPWWRVDLHKPYRISRVFVANRGDCCEQRLLGAEVHVGNSLNNNGNDNPKCGTKITSTTKGKVHIFNCANMEGRYVSIIIPGQKKVLTLCEVEIYGATA</sequence>
<comment type="similarity">
    <text evidence="2">Belongs to the fucolectin family.</text>
</comment>